<feature type="transmembrane region" description="Helical" evidence="1">
    <location>
        <begin position="91"/>
        <end position="108"/>
    </location>
</feature>
<keyword evidence="1" id="KW-1133">Transmembrane helix</keyword>
<gene>
    <name evidence="2" type="ORF">PPENT_87.1.T0070362</name>
</gene>
<dbReference type="AlphaFoldDB" id="A0A8S1SGC3"/>
<keyword evidence="1" id="KW-0812">Transmembrane</keyword>
<evidence type="ECO:0000256" key="1">
    <source>
        <dbReference type="SAM" id="Phobius"/>
    </source>
</evidence>
<dbReference type="Proteomes" id="UP000689195">
    <property type="component" value="Unassembled WGS sequence"/>
</dbReference>
<organism evidence="2 3">
    <name type="scientific">Paramecium pentaurelia</name>
    <dbReference type="NCBI Taxonomy" id="43138"/>
    <lineage>
        <taxon>Eukaryota</taxon>
        <taxon>Sar</taxon>
        <taxon>Alveolata</taxon>
        <taxon>Ciliophora</taxon>
        <taxon>Intramacronucleata</taxon>
        <taxon>Oligohymenophorea</taxon>
        <taxon>Peniculida</taxon>
        <taxon>Parameciidae</taxon>
        <taxon>Paramecium</taxon>
    </lineage>
</organism>
<proteinExistence type="predicted"/>
<accession>A0A8S1SGC3</accession>
<keyword evidence="3" id="KW-1185">Reference proteome</keyword>
<reference evidence="2" key="1">
    <citation type="submission" date="2021-01" db="EMBL/GenBank/DDBJ databases">
        <authorList>
            <consortium name="Genoscope - CEA"/>
            <person name="William W."/>
        </authorList>
    </citation>
    <scope>NUCLEOTIDE SEQUENCE</scope>
</reference>
<dbReference type="OrthoDB" id="298701at2759"/>
<protein>
    <submittedName>
        <fullName evidence="2">Uncharacterized protein</fullName>
    </submittedName>
</protein>
<sequence>MFEQQSKATEYLHLILNIAISSLFAVLEQLMCNIAGAIIWDLVFIPCGIIFSLLYITQYFHWNKGDLSSFFFWVLVMKRIFVFGINEGEFIYFLFGLLNGIYTNKLNVKDKKKYYWKSKTIIQVLVLSALIIFNLMQEDREQSITLTIIIIIVSIIIGINDNIDLQNQTTKSEEYQTDLKHHQFEIKKSQTTIYQQYQQLQQKSNWEQYQQQTDEWICKMDLNKYSLIESLNSCEQNYAMRKSLGDYKISIQQLFQNLMITSQSTNLQQSINLWSEILETNSLQNWLEKNFFSESSAGKLEQARQKQYRYNIDGIQGIQEDQLSIISPYNEGRNNYNRDQVHELSGLSAIQQHGDMQGSNSVLSNKTTLGCYFLINQLKIEMSVSIFLMEDELDTKKSILILVIRNIDKEFKKMKTSIEKTEQQRIVFYKYIKRVADDVSQILQQIMHIKMKLDQRQKEFEKIKQSNFISLSFCDDNAFVKSERMIGDVKLSQHLCVPNQPSGLNLNQKVTSSISQNHDTQEEQLQKLYSISLPSELIKQIDKWQSNLLLMEQNNFNFFELFSTIEFKTNKFNFIKSLNSVKDLFKHDNFISKYNITISFELHNENEMVLTSDKRKIKQVLMNIIKNSIQSFDYNQSRSQSEKLTVMSTEQKQDIKQQELKVQNTIIIKSWADEDKIIVEVIDNGGGIKQDMLKNRIQDCKLGLQACRKILKHLSHDPRKPLEIINYVKTKDGIKGTLVQFTLSKQFVPTQSNEENVFSDSLTMNNKVELN</sequence>
<name>A0A8S1SGC3_9CILI</name>
<evidence type="ECO:0000313" key="2">
    <source>
        <dbReference type="EMBL" id="CAD8138886.1"/>
    </source>
</evidence>
<comment type="caution">
    <text evidence="2">The sequence shown here is derived from an EMBL/GenBank/DDBJ whole genome shotgun (WGS) entry which is preliminary data.</text>
</comment>
<feature type="transmembrane region" description="Helical" evidence="1">
    <location>
        <begin position="37"/>
        <end position="55"/>
    </location>
</feature>
<keyword evidence="1" id="KW-0472">Membrane</keyword>
<evidence type="ECO:0000313" key="3">
    <source>
        <dbReference type="Proteomes" id="UP000689195"/>
    </source>
</evidence>
<dbReference type="EMBL" id="CAJJDO010000007">
    <property type="protein sequence ID" value="CAD8138886.1"/>
    <property type="molecule type" value="Genomic_DNA"/>
</dbReference>
<feature type="transmembrane region" description="Helical" evidence="1">
    <location>
        <begin position="120"/>
        <end position="137"/>
    </location>
</feature>
<feature type="transmembrane region" description="Helical" evidence="1">
    <location>
        <begin position="12"/>
        <end position="31"/>
    </location>
</feature>